<gene>
    <name evidence="1" type="ORF">B1400_1605</name>
</gene>
<dbReference type="Proteomes" id="UP000217986">
    <property type="component" value="Unassembled WGS sequence"/>
</dbReference>
<accession>A0A2A2EF08</accession>
<sequence length="78" mass="8982">MLAMNMAGKDETMSIELITWEPKHVWHLADDTNPKTLLDTMSKHARRGRTLTITDSHGDTRILNPARLQAWTIEVNRE</sequence>
<reference evidence="1 2" key="1">
    <citation type="journal article" date="2017" name="ISME J.">
        <title>Unveiling bifidobacterial biogeography across the mammalian branch of the tree of life.</title>
        <authorList>
            <person name="Milani C."/>
            <person name="Mangifesta M."/>
            <person name="Mancabelli L."/>
            <person name="Lugli G.A."/>
            <person name="James K."/>
            <person name="Duranti S."/>
            <person name="Turroni F."/>
            <person name="Ferrario C."/>
            <person name="Ossiprandi M.C."/>
            <person name="van Sinderen D."/>
            <person name="Ventura M."/>
        </authorList>
    </citation>
    <scope>NUCLEOTIDE SEQUENCE [LARGE SCALE GENOMIC DNA]</scope>
    <source>
        <strain evidence="1 2">70</strain>
    </source>
</reference>
<proteinExistence type="predicted"/>
<organism evidence="1 2">
    <name type="scientific">Bifidobacterium italicum</name>
    <dbReference type="NCBI Taxonomy" id="1960968"/>
    <lineage>
        <taxon>Bacteria</taxon>
        <taxon>Bacillati</taxon>
        <taxon>Actinomycetota</taxon>
        <taxon>Actinomycetes</taxon>
        <taxon>Bifidobacteriales</taxon>
        <taxon>Bifidobacteriaceae</taxon>
        <taxon>Bifidobacterium</taxon>
    </lineage>
</organism>
<evidence type="ECO:0000313" key="1">
    <source>
        <dbReference type="EMBL" id="PAU67633.1"/>
    </source>
</evidence>
<protein>
    <submittedName>
        <fullName evidence="1">Uncharacterized protein</fullName>
    </submittedName>
</protein>
<keyword evidence="2" id="KW-1185">Reference proteome</keyword>
<evidence type="ECO:0000313" key="2">
    <source>
        <dbReference type="Proteomes" id="UP000217986"/>
    </source>
</evidence>
<dbReference type="EMBL" id="MVOG01000038">
    <property type="protein sequence ID" value="PAU67633.1"/>
    <property type="molecule type" value="Genomic_DNA"/>
</dbReference>
<comment type="caution">
    <text evidence="1">The sequence shown here is derived from an EMBL/GenBank/DDBJ whole genome shotgun (WGS) entry which is preliminary data.</text>
</comment>
<name>A0A2A2EF08_9BIFI</name>
<dbReference type="AlphaFoldDB" id="A0A2A2EF08"/>